<gene>
    <name evidence="3" type="ORF">P171DRAFT_479720</name>
</gene>
<protein>
    <submittedName>
        <fullName evidence="3">Uncharacterized protein</fullName>
    </submittedName>
</protein>
<feature type="compositionally biased region" description="Basic residues" evidence="1">
    <location>
        <begin position="77"/>
        <end position="93"/>
    </location>
</feature>
<keyword evidence="2" id="KW-0472">Membrane</keyword>
<keyword evidence="2" id="KW-1133">Transmembrane helix</keyword>
<name>A0A9P4PSP7_9PLEO</name>
<organism evidence="3 4">
    <name type="scientific">Karstenula rhodostoma CBS 690.94</name>
    <dbReference type="NCBI Taxonomy" id="1392251"/>
    <lineage>
        <taxon>Eukaryota</taxon>
        <taxon>Fungi</taxon>
        <taxon>Dikarya</taxon>
        <taxon>Ascomycota</taxon>
        <taxon>Pezizomycotina</taxon>
        <taxon>Dothideomycetes</taxon>
        <taxon>Pleosporomycetidae</taxon>
        <taxon>Pleosporales</taxon>
        <taxon>Massarineae</taxon>
        <taxon>Didymosphaeriaceae</taxon>
        <taxon>Karstenula</taxon>
    </lineage>
</organism>
<feature type="compositionally biased region" description="Basic and acidic residues" evidence="1">
    <location>
        <begin position="94"/>
        <end position="137"/>
    </location>
</feature>
<dbReference type="EMBL" id="MU001493">
    <property type="protein sequence ID" value="KAF2450639.1"/>
    <property type="molecule type" value="Genomic_DNA"/>
</dbReference>
<dbReference type="Proteomes" id="UP000799764">
    <property type="component" value="Unassembled WGS sequence"/>
</dbReference>
<evidence type="ECO:0000313" key="4">
    <source>
        <dbReference type="Proteomes" id="UP000799764"/>
    </source>
</evidence>
<keyword evidence="4" id="KW-1185">Reference proteome</keyword>
<feature type="transmembrane region" description="Helical" evidence="2">
    <location>
        <begin position="22"/>
        <end position="45"/>
    </location>
</feature>
<accession>A0A9P4PSP7</accession>
<dbReference type="AlphaFoldDB" id="A0A9P4PSP7"/>
<keyword evidence="2" id="KW-0812">Transmembrane</keyword>
<evidence type="ECO:0000313" key="3">
    <source>
        <dbReference type="EMBL" id="KAF2450639.1"/>
    </source>
</evidence>
<comment type="caution">
    <text evidence="3">The sequence shown here is derived from an EMBL/GenBank/DDBJ whole genome shotgun (WGS) entry which is preliminary data.</text>
</comment>
<evidence type="ECO:0000256" key="1">
    <source>
        <dbReference type="SAM" id="MobiDB-lite"/>
    </source>
</evidence>
<sequence length="137" mass="15080">MKASSLPVHQLALLLSTQPDRLTLFIIMRFSVIALAALLGTTYALPLVAEASEDAALSISLTLRSAEPEAIAEADPKKHKRDDKAGKHDHKGGKHDDKGAKPEKGDPKEKHKEHHKETHKEHHKEDHKEGKGKVNNS</sequence>
<proteinExistence type="predicted"/>
<reference evidence="3" key="1">
    <citation type="journal article" date="2020" name="Stud. Mycol.">
        <title>101 Dothideomycetes genomes: a test case for predicting lifestyles and emergence of pathogens.</title>
        <authorList>
            <person name="Haridas S."/>
            <person name="Albert R."/>
            <person name="Binder M."/>
            <person name="Bloem J."/>
            <person name="Labutti K."/>
            <person name="Salamov A."/>
            <person name="Andreopoulos B."/>
            <person name="Baker S."/>
            <person name="Barry K."/>
            <person name="Bills G."/>
            <person name="Bluhm B."/>
            <person name="Cannon C."/>
            <person name="Castanera R."/>
            <person name="Culley D."/>
            <person name="Daum C."/>
            <person name="Ezra D."/>
            <person name="Gonzalez J."/>
            <person name="Henrissat B."/>
            <person name="Kuo A."/>
            <person name="Liang C."/>
            <person name="Lipzen A."/>
            <person name="Lutzoni F."/>
            <person name="Magnuson J."/>
            <person name="Mondo S."/>
            <person name="Nolan M."/>
            <person name="Ohm R."/>
            <person name="Pangilinan J."/>
            <person name="Park H.-J."/>
            <person name="Ramirez L."/>
            <person name="Alfaro M."/>
            <person name="Sun H."/>
            <person name="Tritt A."/>
            <person name="Yoshinaga Y."/>
            <person name="Zwiers L.-H."/>
            <person name="Turgeon B."/>
            <person name="Goodwin S."/>
            <person name="Spatafora J."/>
            <person name="Crous P."/>
            <person name="Grigoriev I."/>
        </authorList>
    </citation>
    <scope>NUCLEOTIDE SEQUENCE</scope>
    <source>
        <strain evidence="3">CBS 690.94</strain>
    </source>
</reference>
<feature type="region of interest" description="Disordered" evidence="1">
    <location>
        <begin position="65"/>
        <end position="137"/>
    </location>
</feature>
<evidence type="ECO:0000256" key="2">
    <source>
        <dbReference type="SAM" id="Phobius"/>
    </source>
</evidence>